<dbReference type="EMBL" id="RBIJ01000001">
    <property type="protein sequence ID" value="RKQ88692.1"/>
    <property type="molecule type" value="Genomic_DNA"/>
</dbReference>
<reference evidence="1 2" key="1">
    <citation type="submission" date="2018-10" db="EMBL/GenBank/DDBJ databases">
        <title>Genomic Encyclopedia of Type Strains, Phase IV (KMG-IV): sequencing the most valuable type-strain genomes for metagenomic binning, comparative biology and taxonomic classification.</title>
        <authorList>
            <person name="Goeker M."/>
        </authorList>
    </citation>
    <scope>NUCLEOTIDE SEQUENCE [LARGE SCALE GENOMIC DNA]</scope>
    <source>
        <strain evidence="1 2">DSM 22653</strain>
    </source>
</reference>
<name>A0A660L778_9BACL</name>
<dbReference type="Gene3D" id="3.90.1150.60">
    <property type="entry name" value="Methioning gamme-lyase, C-terminal domain"/>
    <property type="match status" value="1"/>
</dbReference>
<protein>
    <submittedName>
        <fullName evidence="1">Cystathionine beta-lyase family protein involved in aluminum resistance</fullName>
    </submittedName>
</protein>
<dbReference type="InterPro" id="IPR015421">
    <property type="entry name" value="PyrdxlP-dep_Trfase_major"/>
</dbReference>
<dbReference type="Proteomes" id="UP000267019">
    <property type="component" value="Unassembled WGS sequence"/>
</dbReference>
<proteinExistence type="predicted"/>
<keyword evidence="2" id="KW-1185">Reference proteome</keyword>
<gene>
    <name evidence="1" type="ORF">C7438_0333</name>
</gene>
<dbReference type="GO" id="GO:0016829">
    <property type="term" value="F:lyase activity"/>
    <property type="evidence" value="ECO:0007669"/>
    <property type="project" value="UniProtKB-KW"/>
</dbReference>
<organism evidence="1 2">
    <name type="scientific">Brockia lithotrophica</name>
    <dbReference type="NCBI Taxonomy" id="933949"/>
    <lineage>
        <taxon>Bacteria</taxon>
        <taxon>Bacillati</taxon>
        <taxon>Bacillota</taxon>
        <taxon>Bacilli</taxon>
        <taxon>Bacillales</taxon>
        <taxon>Bacillales Family X. Incertae Sedis</taxon>
        <taxon>Brockia</taxon>
    </lineage>
</organism>
<dbReference type="PANTHER" id="PTHR46658:SF1">
    <property type="entry name" value="CYS OR MET METABOLISM PYRIDOXAL-PHOSPHATE-DEPENDENT ENZYME"/>
    <property type="match status" value="1"/>
</dbReference>
<evidence type="ECO:0000313" key="2">
    <source>
        <dbReference type="Proteomes" id="UP000267019"/>
    </source>
</evidence>
<comment type="caution">
    <text evidence="1">The sequence shown here is derived from an EMBL/GenBank/DDBJ whole genome shotgun (WGS) entry which is preliminary data.</text>
</comment>
<keyword evidence="1" id="KW-0456">Lyase</keyword>
<evidence type="ECO:0000313" key="1">
    <source>
        <dbReference type="EMBL" id="RKQ88692.1"/>
    </source>
</evidence>
<dbReference type="AlphaFoldDB" id="A0A660L778"/>
<dbReference type="InterPro" id="IPR009651">
    <property type="entry name" value="Met_g_lyase_put"/>
</dbReference>
<dbReference type="Gene3D" id="3.40.640.10">
    <property type="entry name" value="Type I PLP-dependent aspartate aminotransferase-like (Major domain)"/>
    <property type="match status" value="1"/>
</dbReference>
<dbReference type="PANTHER" id="PTHR46658">
    <property type="entry name" value="CYS OR MET METABOLISM PYRIDOXAL-PHOSPHATE-DEPENDENT ENZYME"/>
    <property type="match status" value="1"/>
</dbReference>
<dbReference type="InterPro" id="IPR015424">
    <property type="entry name" value="PyrdxlP-dep_Trfase"/>
</dbReference>
<dbReference type="Pfam" id="PF06838">
    <property type="entry name" value="Met_gamma_lyase"/>
    <property type="match status" value="2"/>
</dbReference>
<dbReference type="SUPFAM" id="SSF53383">
    <property type="entry name" value="PLP-dependent transferases"/>
    <property type="match status" value="1"/>
</dbReference>
<accession>A0A660L778</accession>
<sequence length="458" mass="49085">MDLLEKGRTNVDFGGKRDALFALADGIERELAPLHRAFERRAERHLERILTAMHRHRISGQHLMPTTGYGLGDVGREGLEAVYAEVFGGEAALVSPHILSGTHALAVALFGLLRPGDGLVLATGVPYDTLLPVIGIDVEGRCVDSPPGEASLPEGRRSRNLGPGSLCALGVRPTLVPLRSDGRFDREGALEAIREDTRVVFVQRSRGYADVPSRRVEEIAAFVEGVRRKAPHVFVLVDNCYGEFVEEREPTHVGADLIVGSLIKNPGGGLAKSGGYLVGREEAVARAAERYTAPGIGREIGATYPGLWDLYMGFFLAPHHVAEALKGASFAAALLARLGFAVSPAADEPRTDVIQAIRFGDRAALLEFLAAIQETSPIDAFVTPVPDEMPGYADPVVMAGGTFVQGSTAELSADAPIRPPYVAYLQGGLTYAHVKLAILNAARRLLEKGYSEIRLSTT</sequence>